<dbReference type="InterPro" id="IPR000597">
    <property type="entry name" value="Ribosomal_uL3"/>
</dbReference>
<proteinExistence type="inferred from homology"/>
<evidence type="ECO:0000256" key="1">
    <source>
        <dbReference type="ARBA" id="ARBA00006540"/>
    </source>
</evidence>
<keyword evidence="2" id="KW-0689">Ribosomal protein</keyword>
<dbReference type="EMBL" id="JAIWQS010000009">
    <property type="protein sequence ID" value="KAJ8755602.1"/>
    <property type="molecule type" value="Genomic_DNA"/>
</dbReference>
<sequence length="236" mass="27253">MIWLQNLLSELGFIQEKHALYSDSQKDPWKQEPCRHVNQGGDNRETEVVRNFSCILPYLKRFESENGKIDIQSQSQLERMNKYCTIIWVLAHTRKDEMIDIIGVTKRNGYEGVVTRWGVTRLPRKTHRSLKKVACIRAWHPARNGYHHLKEMNKKITSLGNLVTSLILQLLIMIESCYSMGGFPHYGVVKEDYVMIKGCCVGPKKRAVALRPSLLNQTSRFIDTSSKFGHGRFQTT</sequence>
<dbReference type="SUPFAM" id="SSF50447">
    <property type="entry name" value="Translation proteins"/>
    <property type="match status" value="1"/>
</dbReference>
<dbReference type="GO" id="GO:0022625">
    <property type="term" value="C:cytosolic large ribosomal subunit"/>
    <property type="evidence" value="ECO:0007669"/>
    <property type="project" value="TreeGrafter"/>
</dbReference>
<dbReference type="PANTHER" id="PTHR11363:SF5">
    <property type="entry name" value="LARGE RIBOSOMAL SUBUNIT PROTEIN UL3"/>
    <property type="match status" value="1"/>
</dbReference>
<keyword evidence="3" id="KW-0687">Ribonucleoprotein</keyword>
<dbReference type="GO" id="GO:0006412">
    <property type="term" value="P:translation"/>
    <property type="evidence" value="ECO:0007669"/>
    <property type="project" value="InterPro"/>
</dbReference>
<comment type="caution">
    <text evidence="4">The sequence shown here is derived from an EMBL/GenBank/DDBJ whole genome shotgun (WGS) entry which is preliminary data.</text>
</comment>
<dbReference type="GO" id="GO:0003723">
    <property type="term" value="F:RNA binding"/>
    <property type="evidence" value="ECO:0007669"/>
    <property type="project" value="TreeGrafter"/>
</dbReference>
<dbReference type="GO" id="GO:0003735">
    <property type="term" value="F:structural constituent of ribosome"/>
    <property type="evidence" value="ECO:0007669"/>
    <property type="project" value="InterPro"/>
</dbReference>
<dbReference type="Gene3D" id="2.40.30.10">
    <property type="entry name" value="Translation factors"/>
    <property type="match status" value="1"/>
</dbReference>
<gene>
    <name evidence="4" type="ORF">K2173_022197</name>
</gene>
<dbReference type="InterPro" id="IPR045077">
    <property type="entry name" value="L3_arc_euk"/>
</dbReference>
<protein>
    <submittedName>
        <fullName evidence="4">Uncharacterized protein</fullName>
    </submittedName>
</protein>
<organism evidence="4 5">
    <name type="scientific">Erythroxylum novogranatense</name>
    <dbReference type="NCBI Taxonomy" id="1862640"/>
    <lineage>
        <taxon>Eukaryota</taxon>
        <taxon>Viridiplantae</taxon>
        <taxon>Streptophyta</taxon>
        <taxon>Embryophyta</taxon>
        <taxon>Tracheophyta</taxon>
        <taxon>Spermatophyta</taxon>
        <taxon>Magnoliopsida</taxon>
        <taxon>eudicotyledons</taxon>
        <taxon>Gunneridae</taxon>
        <taxon>Pentapetalae</taxon>
        <taxon>rosids</taxon>
        <taxon>fabids</taxon>
        <taxon>Malpighiales</taxon>
        <taxon>Erythroxylaceae</taxon>
        <taxon>Erythroxylum</taxon>
    </lineage>
</organism>
<comment type="similarity">
    <text evidence="1">Belongs to the universal ribosomal protein uL3 family.</text>
</comment>
<evidence type="ECO:0000256" key="2">
    <source>
        <dbReference type="ARBA" id="ARBA00022980"/>
    </source>
</evidence>
<evidence type="ECO:0000313" key="4">
    <source>
        <dbReference type="EMBL" id="KAJ8755602.1"/>
    </source>
</evidence>
<dbReference type="Pfam" id="PF00297">
    <property type="entry name" value="Ribosomal_L3"/>
    <property type="match status" value="1"/>
</dbReference>
<dbReference type="Proteomes" id="UP001159364">
    <property type="component" value="Linkage Group LG09"/>
</dbReference>
<accession>A0AAV8STG5</accession>
<evidence type="ECO:0000313" key="5">
    <source>
        <dbReference type="Proteomes" id="UP001159364"/>
    </source>
</evidence>
<evidence type="ECO:0000256" key="3">
    <source>
        <dbReference type="ARBA" id="ARBA00023274"/>
    </source>
</evidence>
<dbReference type="InterPro" id="IPR009000">
    <property type="entry name" value="Transl_B-barrel_sf"/>
</dbReference>
<name>A0AAV8STG5_9ROSI</name>
<dbReference type="FunFam" id="2.40.30.10:FF:000351">
    <property type="entry name" value="Ribosomal protein L3"/>
    <property type="match status" value="1"/>
</dbReference>
<keyword evidence="5" id="KW-1185">Reference proteome</keyword>
<dbReference type="PANTHER" id="PTHR11363">
    <property type="entry name" value="60S RIBOSOMAL PROTEIN L3-RELATED"/>
    <property type="match status" value="1"/>
</dbReference>
<dbReference type="AlphaFoldDB" id="A0AAV8STG5"/>
<reference evidence="4 5" key="1">
    <citation type="submission" date="2021-09" db="EMBL/GenBank/DDBJ databases">
        <title>Genomic insights and catalytic innovation underlie evolution of tropane alkaloids biosynthesis.</title>
        <authorList>
            <person name="Wang Y.-J."/>
            <person name="Tian T."/>
            <person name="Huang J.-P."/>
            <person name="Huang S.-X."/>
        </authorList>
    </citation>
    <scope>NUCLEOTIDE SEQUENCE [LARGE SCALE GENOMIC DNA]</scope>
    <source>
        <strain evidence="4">KIB-2018</strain>
        <tissue evidence="4">Leaf</tissue>
    </source>
</reference>